<dbReference type="InterPro" id="IPR050051">
    <property type="entry name" value="EccE_dom"/>
</dbReference>
<feature type="domain" description="Type VII secretion system protein EccE" evidence="1">
    <location>
        <begin position="168"/>
        <end position="260"/>
    </location>
</feature>
<gene>
    <name evidence="2" type="ORF">GCM10017566_68550</name>
</gene>
<dbReference type="Proteomes" id="UP000658656">
    <property type="component" value="Unassembled WGS sequence"/>
</dbReference>
<accession>A0A8H9J4N9</accession>
<proteinExistence type="predicted"/>
<keyword evidence="3" id="KW-1185">Reference proteome</keyword>
<reference evidence="2" key="1">
    <citation type="journal article" date="2014" name="Int. J. Syst. Evol. Microbiol.">
        <title>Complete genome sequence of Corynebacterium casei LMG S-19264T (=DSM 44701T), isolated from a smear-ripened cheese.</title>
        <authorList>
            <consortium name="US DOE Joint Genome Institute (JGI-PGF)"/>
            <person name="Walter F."/>
            <person name="Albersmeier A."/>
            <person name="Kalinowski J."/>
            <person name="Ruckert C."/>
        </authorList>
    </citation>
    <scope>NUCLEOTIDE SEQUENCE</scope>
    <source>
        <strain evidence="2">CGMCC 4.7679</strain>
    </source>
</reference>
<protein>
    <recommendedName>
        <fullName evidence="1">Type VII secretion system protein EccE domain-containing protein</fullName>
    </recommendedName>
</protein>
<sequence length="339" mass="36676">MTTAGARIPTFTGAHRASAALSPYVLPIRPAQVAVWVLAAVCCLADQSPETELLAALVVGATSVRLAGRHFAGWALTWVRYRLLRHDDRRLGTDPLLVLAPDFRLRQHHDRAGNRFGVIGSGNGWTAVLRLTTEPDVRWLSGLLRHVCENEEIPLAGAQLVARSERGRRVHLVALRYRPADAPLAALSRGPGELGEHRALVRAALNLLGTLAEAGYPATILEAGELAAELRATLGVQGEPAAVSDGWRAWSAAGTTQACFTPRADLESAFHAGARQAAFTVASFSLRRTSRGRLREDVVLRVVEHRRAPRADDLDVVAVPLYGRHESAVRRTLPLACAR</sequence>
<reference evidence="2" key="2">
    <citation type="submission" date="2020-09" db="EMBL/GenBank/DDBJ databases">
        <authorList>
            <person name="Sun Q."/>
            <person name="Zhou Y."/>
        </authorList>
    </citation>
    <scope>NUCLEOTIDE SEQUENCE</scope>
    <source>
        <strain evidence="2">CGMCC 4.7679</strain>
    </source>
</reference>
<evidence type="ECO:0000313" key="3">
    <source>
        <dbReference type="Proteomes" id="UP000658656"/>
    </source>
</evidence>
<comment type="caution">
    <text evidence="2">The sequence shown here is derived from an EMBL/GenBank/DDBJ whole genome shotgun (WGS) entry which is preliminary data.</text>
</comment>
<evidence type="ECO:0000313" key="2">
    <source>
        <dbReference type="EMBL" id="GHF84740.1"/>
    </source>
</evidence>
<name>A0A8H9J4N9_9PSEU</name>
<dbReference type="Pfam" id="PF11203">
    <property type="entry name" value="EccE"/>
    <property type="match status" value="1"/>
</dbReference>
<dbReference type="AlphaFoldDB" id="A0A8H9J4N9"/>
<dbReference type="EMBL" id="BNAV01000017">
    <property type="protein sequence ID" value="GHF84740.1"/>
    <property type="molecule type" value="Genomic_DNA"/>
</dbReference>
<evidence type="ECO:0000259" key="1">
    <source>
        <dbReference type="Pfam" id="PF11203"/>
    </source>
</evidence>
<dbReference type="RefSeq" id="WP_229881482.1">
    <property type="nucleotide sequence ID" value="NZ_BNAV01000017.1"/>
</dbReference>
<organism evidence="2 3">
    <name type="scientific">Amycolatopsis bartoniae</name>
    <dbReference type="NCBI Taxonomy" id="941986"/>
    <lineage>
        <taxon>Bacteria</taxon>
        <taxon>Bacillati</taxon>
        <taxon>Actinomycetota</taxon>
        <taxon>Actinomycetes</taxon>
        <taxon>Pseudonocardiales</taxon>
        <taxon>Pseudonocardiaceae</taxon>
        <taxon>Amycolatopsis</taxon>
    </lineage>
</organism>